<dbReference type="InterPro" id="IPR014030">
    <property type="entry name" value="Ketoacyl_synth_N"/>
</dbReference>
<evidence type="ECO:0000256" key="9">
    <source>
        <dbReference type="ARBA" id="ARBA00023160"/>
    </source>
</evidence>
<evidence type="ECO:0000256" key="3">
    <source>
        <dbReference type="ARBA" id="ARBA00012356"/>
    </source>
</evidence>
<dbReference type="InterPro" id="IPR000794">
    <property type="entry name" value="Beta-ketoacyl_synthase"/>
</dbReference>
<evidence type="ECO:0000256" key="15">
    <source>
        <dbReference type="RuleBase" id="RU003694"/>
    </source>
</evidence>
<dbReference type="Proteomes" id="UP000627781">
    <property type="component" value="Unassembled WGS sequence"/>
</dbReference>
<keyword evidence="10 14" id="KW-0012">Acyltransferase</keyword>
<name>A0ABR8PQU1_9CLOT</name>
<comment type="catalytic activity">
    <reaction evidence="12 14">
        <text>(9Z)-hexadecenoyl-[ACP] + malonyl-[ACP] + H(+) = 3-oxo-(11Z)-octadecenoyl-[ACP] + holo-[ACP] + CO2</text>
        <dbReference type="Rhea" id="RHEA:55040"/>
        <dbReference type="Rhea" id="RHEA-COMP:9623"/>
        <dbReference type="Rhea" id="RHEA-COMP:9685"/>
        <dbReference type="Rhea" id="RHEA-COMP:10800"/>
        <dbReference type="Rhea" id="RHEA-COMP:14074"/>
        <dbReference type="ChEBI" id="CHEBI:15378"/>
        <dbReference type="ChEBI" id="CHEBI:16526"/>
        <dbReference type="ChEBI" id="CHEBI:64479"/>
        <dbReference type="ChEBI" id="CHEBI:78449"/>
        <dbReference type="ChEBI" id="CHEBI:83989"/>
        <dbReference type="ChEBI" id="CHEBI:138538"/>
        <dbReference type="EC" id="2.3.1.179"/>
    </reaction>
</comment>
<feature type="domain" description="Ketosynthase family 3 (KS3)" evidence="17">
    <location>
        <begin position="2"/>
        <end position="409"/>
    </location>
</feature>
<evidence type="ECO:0000256" key="16">
    <source>
        <dbReference type="SAM" id="Phobius"/>
    </source>
</evidence>
<keyword evidence="16" id="KW-0472">Membrane</keyword>
<keyword evidence="7" id="KW-0276">Fatty acid metabolism</keyword>
<keyword evidence="16" id="KW-1133">Transmembrane helix</keyword>
<dbReference type="PANTHER" id="PTHR11712">
    <property type="entry name" value="POLYKETIDE SYNTHASE-RELATED"/>
    <property type="match status" value="1"/>
</dbReference>
<evidence type="ECO:0000256" key="14">
    <source>
        <dbReference type="PIRNR" id="PIRNR000447"/>
    </source>
</evidence>
<evidence type="ECO:0000259" key="17">
    <source>
        <dbReference type="PROSITE" id="PS52004"/>
    </source>
</evidence>
<accession>A0ABR8PQU1</accession>
<evidence type="ECO:0000256" key="4">
    <source>
        <dbReference type="ARBA" id="ARBA00014657"/>
    </source>
</evidence>
<keyword evidence="5 14" id="KW-0444">Lipid biosynthesis</keyword>
<reference evidence="18 19" key="1">
    <citation type="submission" date="2020-08" db="EMBL/GenBank/DDBJ databases">
        <title>A Genomic Blueprint of the Chicken Gut Microbiome.</title>
        <authorList>
            <person name="Gilroy R."/>
            <person name="Ravi A."/>
            <person name="Getino M."/>
            <person name="Pursley I."/>
            <person name="Horton D.L."/>
            <person name="Alikhan N.-F."/>
            <person name="Baker D."/>
            <person name="Gharbi K."/>
            <person name="Hall N."/>
            <person name="Watson M."/>
            <person name="Adriaenssens E.M."/>
            <person name="Foster-Nyarko E."/>
            <person name="Jarju S."/>
            <person name="Secka A."/>
            <person name="Antonio M."/>
            <person name="Oren A."/>
            <person name="Chaudhuri R."/>
            <person name="La Ragione R.M."/>
            <person name="Hildebrand F."/>
            <person name="Pallen M.J."/>
        </authorList>
    </citation>
    <scope>NUCLEOTIDE SEQUENCE [LARGE SCALE GENOMIC DNA]</scope>
    <source>
        <strain evidence="18 19">Sa3CVN1</strain>
    </source>
</reference>
<evidence type="ECO:0000256" key="12">
    <source>
        <dbReference type="ARBA" id="ARBA00047318"/>
    </source>
</evidence>
<dbReference type="InterPro" id="IPR016039">
    <property type="entry name" value="Thiolase-like"/>
</dbReference>
<dbReference type="PROSITE" id="PS00606">
    <property type="entry name" value="KS3_1"/>
    <property type="match status" value="1"/>
</dbReference>
<dbReference type="Pfam" id="PF02801">
    <property type="entry name" value="Ketoacyl-synt_C"/>
    <property type="match status" value="1"/>
</dbReference>
<gene>
    <name evidence="18" type="primary">fabF</name>
    <name evidence="18" type="ORF">H9661_04125</name>
</gene>
<comment type="catalytic activity">
    <reaction evidence="13 14">
        <text>a fatty acyl-[ACP] + malonyl-[ACP] + H(+) = a 3-oxoacyl-[ACP] + holo-[ACP] + CO2</text>
        <dbReference type="Rhea" id="RHEA:22836"/>
        <dbReference type="Rhea" id="RHEA-COMP:9623"/>
        <dbReference type="Rhea" id="RHEA-COMP:9685"/>
        <dbReference type="Rhea" id="RHEA-COMP:9916"/>
        <dbReference type="Rhea" id="RHEA-COMP:14125"/>
        <dbReference type="ChEBI" id="CHEBI:15378"/>
        <dbReference type="ChEBI" id="CHEBI:16526"/>
        <dbReference type="ChEBI" id="CHEBI:64479"/>
        <dbReference type="ChEBI" id="CHEBI:78449"/>
        <dbReference type="ChEBI" id="CHEBI:78776"/>
        <dbReference type="ChEBI" id="CHEBI:138651"/>
    </reaction>
</comment>
<feature type="transmembrane region" description="Helical" evidence="16">
    <location>
        <begin position="129"/>
        <end position="148"/>
    </location>
</feature>
<dbReference type="PROSITE" id="PS52004">
    <property type="entry name" value="KS3_2"/>
    <property type="match status" value="1"/>
</dbReference>
<evidence type="ECO:0000256" key="5">
    <source>
        <dbReference type="ARBA" id="ARBA00022516"/>
    </source>
</evidence>
<dbReference type="InterPro" id="IPR014031">
    <property type="entry name" value="Ketoacyl_synth_C"/>
</dbReference>
<evidence type="ECO:0000256" key="8">
    <source>
        <dbReference type="ARBA" id="ARBA00023098"/>
    </source>
</evidence>
<dbReference type="CDD" id="cd00834">
    <property type="entry name" value="KAS_I_II"/>
    <property type="match status" value="1"/>
</dbReference>
<dbReference type="EMBL" id="JACSRA010000004">
    <property type="protein sequence ID" value="MBD7910541.1"/>
    <property type="molecule type" value="Genomic_DNA"/>
</dbReference>
<evidence type="ECO:0000256" key="7">
    <source>
        <dbReference type="ARBA" id="ARBA00022832"/>
    </source>
</evidence>
<dbReference type="EC" id="2.3.1.179" evidence="3 14"/>
<dbReference type="InterPro" id="IPR018201">
    <property type="entry name" value="Ketoacyl_synth_AS"/>
</dbReference>
<evidence type="ECO:0000256" key="13">
    <source>
        <dbReference type="ARBA" id="ARBA00047659"/>
    </source>
</evidence>
<evidence type="ECO:0000313" key="18">
    <source>
        <dbReference type="EMBL" id="MBD7910541.1"/>
    </source>
</evidence>
<dbReference type="InterPro" id="IPR020841">
    <property type="entry name" value="PKS_Beta-ketoAc_synthase_dom"/>
</dbReference>
<dbReference type="PANTHER" id="PTHR11712:SF336">
    <property type="entry name" value="3-OXOACYL-[ACYL-CARRIER-PROTEIN] SYNTHASE, MITOCHONDRIAL"/>
    <property type="match status" value="1"/>
</dbReference>
<evidence type="ECO:0000256" key="10">
    <source>
        <dbReference type="ARBA" id="ARBA00023315"/>
    </source>
</evidence>
<keyword evidence="19" id="KW-1185">Reference proteome</keyword>
<evidence type="ECO:0000256" key="1">
    <source>
        <dbReference type="ARBA" id="ARBA00005194"/>
    </source>
</evidence>
<evidence type="ECO:0000256" key="11">
    <source>
        <dbReference type="ARBA" id="ARBA00024006"/>
    </source>
</evidence>
<keyword evidence="16" id="KW-0812">Transmembrane</keyword>
<dbReference type="GO" id="GO:0004315">
    <property type="term" value="F:3-oxoacyl-[acyl-carrier-protein] synthase activity"/>
    <property type="evidence" value="ECO:0007669"/>
    <property type="project" value="UniProtKB-EC"/>
</dbReference>
<organism evidence="18 19">
    <name type="scientific">Clostridium cibarium</name>
    <dbReference type="NCBI Taxonomy" id="2762247"/>
    <lineage>
        <taxon>Bacteria</taxon>
        <taxon>Bacillati</taxon>
        <taxon>Bacillota</taxon>
        <taxon>Clostridia</taxon>
        <taxon>Eubacteriales</taxon>
        <taxon>Clostridiaceae</taxon>
        <taxon>Clostridium</taxon>
    </lineage>
</organism>
<keyword evidence="6 14" id="KW-0808">Transferase</keyword>
<evidence type="ECO:0000313" key="19">
    <source>
        <dbReference type="Proteomes" id="UP000627781"/>
    </source>
</evidence>
<comment type="pathway">
    <text evidence="1 14">Lipid metabolism; fatty acid biosynthesis.</text>
</comment>
<dbReference type="SMART" id="SM00825">
    <property type="entry name" value="PKS_KS"/>
    <property type="match status" value="1"/>
</dbReference>
<dbReference type="Pfam" id="PF00109">
    <property type="entry name" value="ketoacyl-synt"/>
    <property type="match status" value="1"/>
</dbReference>
<dbReference type="PIRSF" id="PIRSF000447">
    <property type="entry name" value="KAS_II"/>
    <property type="match status" value="1"/>
</dbReference>
<proteinExistence type="inferred from homology"/>
<sequence>MSRKVVITGMGAVTPIGNNVETYWNSVKEGKLGIDYIKNLDSENLDVKIAGEVKDFSPEELIGKKEARRLDRFTQFALVAADEAIKNSGLDLEKVDKKRFGVYVGSGIGGLMTIDADIRKHENSTNKRVSPFFITMAIVNLVAGNIAIRYGAKGPCTSMVTACATGNNNIGEAFRLIKNGYADVMIAGGSEASITPIGLGGFYSMKALSPTEDPIRASIPFDKDRNGFVMGEGGAVLVLETEESAVKRGATILAEIVGYGSTCDAYHITSPDPEGEGAADAMLDAIAEAGIAKEEVSYINAHGTSTPLNDKYETIAIKKALGEHAYKVPVSSTKSMTGHLLGGAGAIEAVVCVKSLMDGFVPATIGLKNVDEGLDLDYVPNIGRKQELKYVLSNSLGFGGHNATLLFKKWEK</sequence>
<keyword evidence="8" id="KW-0443">Lipid metabolism</keyword>
<comment type="caution">
    <text evidence="18">The sequence shown here is derived from an EMBL/GenBank/DDBJ whole genome shotgun (WGS) entry which is preliminary data.</text>
</comment>
<protein>
    <recommendedName>
        <fullName evidence="4 14">3-oxoacyl-[acyl-carrier-protein] synthase 2</fullName>
        <ecNumber evidence="3 14">2.3.1.179</ecNumber>
    </recommendedName>
</protein>
<comment type="similarity">
    <text evidence="2 14 15">Belongs to the thiolase-like superfamily. Beta-ketoacyl-ACP synthases family.</text>
</comment>
<dbReference type="RefSeq" id="WP_143315028.1">
    <property type="nucleotide sequence ID" value="NZ_JACSRA010000004.1"/>
</dbReference>
<keyword evidence="9 14" id="KW-0275">Fatty acid biosynthesis</keyword>
<dbReference type="SUPFAM" id="SSF53901">
    <property type="entry name" value="Thiolase-like"/>
    <property type="match status" value="2"/>
</dbReference>
<evidence type="ECO:0000256" key="6">
    <source>
        <dbReference type="ARBA" id="ARBA00022679"/>
    </source>
</evidence>
<dbReference type="NCBIfam" id="TIGR03150">
    <property type="entry name" value="fabF"/>
    <property type="match status" value="1"/>
</dbReference>
<evidence type="ECO:0000256" key="2">
    <source>
        <dbReference type="ARBA" id="ARBA00008467"/>
    </source>
</evidence>
<dbReference type="NCBIfam" id="NF005589">
    <property type="entry name" value="PRK07314.1"/>
    <property type="match status" value="1"/>
</dbReference>
<dbReference type="Gene3D" id="3.40.47.10">
    <property type="match status" value="1"/>
</dbReference>
<dbReference type="InterPro" id="IPR017568">
    <property type="entry name" value="3-oxoacyl-ACP_synth-2"/>
</dbReference>
<comment type="function">
    <text evidence="11 14">Involved in the type II fatty acid elongation cycle. Catalyzes the elongation of a wide range of acyl-ACP by the addition of two carbons from malonyl-ACP to an acyl acceptor. Can efficiently catalyze the conversion of palmitoleoyl-ACP (cis-hexadec-9-enoyl-ACP) to cis-vaccenoyl-ACP (cis-octadec-11-enoyl-ACP), an essential step in the thermal regulation of fatty acid composition.</text>
</comment>